<organism evidence="3 4">
    <name type="scientific">Streptacidiphilus fuscans</name>
    <dbReference type="NCBI Taxonomy" id="2789292"/>
    <lineage>
        <taxon>Bacteria</taxon>
        <taxon>Bacillati</taxon>
        <taxon>Actinomycetota</taxon>
        <taxon>Actinomycetes</taxon>
        <taxon>Kitasatosporales</taxon>
        <taxon>Streptomycetaceae</taxon>
        <taxon>Streptacidiphilus</taxon>
    </lineage>
</organism>
<name>A0A931FAY3_9ACTN</name>
<evidence type="ECO:0000313" key="4">
    <source>
        <dbReference type="Proteomes" id="UP000657385"/>
    </source>
</evidence>
<evidence type="ECO:0008006" key="5">
    <source>
        <dbReference type="Google" id="ProtNLM"/>
    </source>
</evidence>
<proteinExistence type="predicted"/>
<comment type="caution">
    <text evidence="3">The sequence shown here is derived from an EMBL/GenBank/DDBJ whole genome shotgun (WGS) entry which is preliminary data.</text>
</comment>
<dbReference type="RefSeq" id="WP_196193284.1">
    <property type="nucleotide sequence ID" value="NZ_JADPRT010000003.1"/>
</dbReference>
<gene>
    <name evidence="3" type="ORF">I2501_08700</name>
</gene>
<protein>
    <recommendedName>
        <fullName evidence="5">Bacterial Ig-like domain-containing protein</fullName>
    </recommendedName>
</protein>
<keyword evidence="2" id="KW-0732">Signal</keyword>
<accession>A0A931FAY3</accession>
<feature type="signal peptide" evidence="2">
    <location>
        <begin position="1"/>
        <end position="21"/>
    </location>
</feature>
<keyword evidence="4" id="KW-1185">Reference proteome</keyword>
<evidence type="ECO:0000256" key="1">
    <source>
        <dbReference type="SAM" id="MobiDB-lite"/>
    </source>
</evidence>
<feature type="compositionally biased region" description="Low complexity" evidence="1">
    <location>
        <begin position="414"/>
        <end position="430"/>
    </location>
</feature>
<evidence type="ECO:0000256" key="2">
    <source>
        <dbReference type="SAM" id="SignalP"/>
    </source>
</evidence>
<sequence length="575" mass="58562">MAVLAATAMCATVPTITAAHAATPAATVAFTVNGQAPGTAPIPVSGVVDIAATVTPGANNPVQTVQIGLTNSPYSQVETFQPGQCDTSCSVTASFDTSSLLGYAVGGVGTPSTPDGAHTVYVRALSATTPYGYASTAVQVDNHRPTAGALTDEKMVVSATKALTWTVTPNVSATAPAGSTISDVEFEAPGTSLPISHFTKNADGSWTVTVDTSALTGIYNIAAIATDSNGVSSLPLVNRLIADNNGFAVTAPSATQLNTPDWSALQLGISFPGNWASCNESVGSSRVSAPSNVELQVDGKVWQDSPVNPNTFYMTNAAGQCVLPAVGNEGTAAKPLPYGAHTLTWVVTDNHGVQESATESVTVGQALTSNWPTNPILLTAGSPLHLAPTVTSPDGYSTLQSWTITDQNGKMVASGSGSTSPSVTLPTSVTQETGGRLTLTLVSSLGITTQQTVAWETAWQTAVFTHLSASTITSGGWAELTSDVWERVAGTWVKDPGKPGALSYEWSTPGSSNWHLGSTVMITGTGAGATPAGVWVHPGGSACFRASYLETVPASSYGGLNITATGAPVCLTVKP</sequence>
<feature type="region of interest" description="Disordered" evidence="1">
    <location>
        <begin position="411"/>
        <end position="430"/>
    </location>
</feature>
<evidence type="ECO:0000313" key="3">
    <source>
        <dbReference type="EMBL" id="MBF9068117.1"/>
    </source>
</evidence>
<dbReference type="Proteomes" id="UP000657385">
    <property type="component" value="Unassembled WGS sequence"/>
</dbReference>
<reference evidence="3" key="1">
    <citation type="submission" date="2020-11" db="EMBL/GenBank/DDBJ databases">
        <title>Isolation and identification of active actinomycetes.</title>
        <authorList>
            <person name="Yu B."/>
        </authorList>
    </citation>
    <scope>NUCLEOTIDE SEQUENCE</scope>
    <source>
        <strain evidence="3">NEAU-YB345</strain>
    </source>
</reference>
<dbReference type="EMBL" id="JADPRT010000003">
    <property type="protein sequence ID" value="MBF9068117.1"/>
    <property type="molecule type" value="Genomic_DNA"/>
</dbReference>
<feature type="chain" id="PRO_5037621284" description="Bacterial Ig-like domain-containing protein" evidence="2">
    <location>
        <begin position="22"/>
        <end position="575"/>
    </location>
</feature>
<dbReference type="AlphaFoldDB" id="A0A931FAY3"/>